<proteinExistence type="predicted"/>
<reference evidence="1 2" key="1">
    <citation type="submission" date="2019-05" db="EMBL/GenBank/DDBJ databases">
        <title>Another draft genome of Portunus trituberculatus and its Hox gene families provides insights of decapod evolution.</title>
        <authorList>
            <person name="Jeong J.-H."/>
            <person name="Song I."/>
            <person name="Kim S."/>
            <person name="Choi T."/>
            <person name="Kim D."/>
            <person name="Ryu S."/>
            <person name="Kim W."/>
        </authorList>
    </citation>
    <scope>NUCLEOTIDE SEQUENCE [LARGE SCALE GENOMIC DNA]</scope>
    <source>
        <tissue evidence="1">Muscle</tissue>
    </source>
</reference>
<dbReference type="Proteomes" id="UP000324222">
    <property type="component" value="Unassembled WGS sequence"/>
</dbReference>
<evidence type="ECO:0000313" key="1">
    <source>
        <dbReference type="EMBL" id="MPC88309.1"/>
    </source>
</evidence>
<evidence type="ECO:0000313" key="2">
    <source>
        <dbReference type="Proteomes" id="UP000324222"/>
    </source>
</evidence>
<protein>
    <submittedName>
        <fullName evidence="1">Uncharacterized protein</fullName>
    </submittedName>
</protein>
<dbReference type="EMBL" id="VSRR010077413">
    <property type="protein sequence ID" value="MPC88309.1"/>
    <property type="molecule type" value="Genomic_DNA"/>
</dbReference>
<dbReference type="AlphaFoldDB" id="A0A5B7J150"/>
<name>A0A5B7J150_PORTR</name>
<keyword evidence="2" id="KW-1185">Reference proteome</keyword>
<gene>
    <name evidence="1" type="ORF">E2C01_083209</name>
</gene>
<dbReference type="OrthoDB" id="6351205at2759"/>
<organism evidence="1 2">
    <name type="scientific">Portunus trituberculatus</name>
    <name type="common">Swimming crab</name>
    <name type="synonym">Neptunus trituberculatus</name>
    <dbReference type="NCBI Taxonomy" id="210409"/>
    <lineage>
        <taxon>Eukaryota</taxon>
        <taxon>Metazoa</taxon>
        <taxon>Ecdysozoa</taxon>
        <taxon>Arthropoda</taxon>
        <taxon>Crustacea</taxon>
        <taxon>Multicrustacea</taxon>
        <taxon>Malacostraca</taxon>
        <taxon>Eumalacostraca</taxon>
        <taxon>Eucarida</taxon>
        <taxon>Decapoda</taxon>
        <taxon>Pleocyemata</taxon>
        <taxon>Brachyura</taxon>
        <taxon>Eubrachyura</taxon>
        <taxon>Portunoidea</taxon>
        <taxon>Portunidae</taxon>
        <taxon>Portuninae</taxon>
        <taxon>Portunus</taxon>
    </lineage>
</organism>
<sequence>MTLSCHVSISHVYHRTANLTLVHADHPQPAGFGWFSSGESIKTP</sequence>
<accession>A0A5B7J150</accession>
<comment type="caution">
    <text evidence="1">The sequence shown here is derived from an EMBL/GenBank/DDBJ whole genome shotgun (WGS) entry which is preliminary data.</text>
</comment>